<reference evidence="3" key="2">
    <citation type="submission" date="2015-06" db="UniProtKB">
        <authorList>
            <consortium name="EnsemblPlants"/>
        </authorList>
    </citation>
    <scope>IDENTIFICATION</scope>
</reference>
<keyword evidence="4" id="KW-1185">Reference proteome</keyword>
<dbReference type="InterPro" id="IPR005174">
    <property type="entry name" value="KIB1-4_b-propeller"/>
</dbReference>
<proteinExistence type="predicted"/>
<feature type="region of interest" description="Disordered" evidence="1">
    <location>
        <begin position="46"/>
        <end position="70"/>
    </location>
</feature>
<feature type="domain" description="KIB1-4 beta-propeller" evidence="2">
    <location>
        <begin position="97"/>
        <end position="304"/>
    </location>
</feature>
<dbReference type="AlphaFoldDB" id="A0A0E0QQY8"/>
<dbReference type="STRING" id="4529.A0A0E0QQY8"/>
<dbReference type="PANTHER" id="PTHR33127">
    <property type="entry name" value="TRANSMEMBRANE PROTEIN"/>
    <property type="match status" value="1"/>
</dbReference>
<evidence type="ECO:0000313" key="4">
    <source>
        <dbReference type="Proteomes" id="UP000008022"/>
    </source>
</evidence>
<accession>A0A0E0QQY8</accession>
<organism evidence="3 4">
    <name type="scientific">Oryza rufipogon</name>
    <name type="common">Brownbeard rice</name>
    <name type="synonym">Asian wild rice</name>
    <dbReference type="NCBI Taxonomy" id="4529"/>
    <lineage>
        <taxon>Eukaryota</taxon>
        <taxon>Viridiplantae</taxon>
        <taxon>Streptophyta</taxon>
        <taxon>Embryophyta</taxon>
        <taxon>Tracheophyta</taxon>
        <taxon>Spermatophyta</taxon>
        <taxon>Magnoliopsida</taxon>
        <taxon>Liliopsida</taxon>
        <taxon>Poales</taxon>
        <taxon>Poaceae</taxon>
        <taxon>BOP clade</taxon>
        <taxon>Oryzoideae</taxon>
        <taxon>Oryzeae</taxon>
        <taxon>Oryzinae</taxon>
        <taxon>Oryza</taxon>
    </lineage>
</organism>
<dbReference type="eggNOG" id="ENOG502RQG7">
    <property type="taxonomic scope" value="Eukaryota"/>
</dbReference>
<dbReference type="OMA" id="KQRSAWV"/>
<dbReference type="EnsemblPlants" id="ORUFI09G09760.1">
    <property type="protein sequence ID" value="ORUFI09G09760.1"/>
    <property type="gene ID" value="ORUFI09G09760"/>
</dbReference>
<reference evidence="4" key="1">
    <citation type="submission" date="2013-06" db="EMBL/GenBank/DDBJ databases">
        <authorList>
            <person name="Zhao Q."/>
        </authorList>
    </citation>
    <scope>NUCLEOTIDE SEQUENCE</scope>
    <source>
        <strain evidence="4">cv. W1943</strain>
    </source>
</reference>
<dbReference type="PANTHER" id="PTHR33127:SF5">
    <property type="entry name" value="TRANSMEMBRANE PROTEIN"/>
    <property type="match status" value="1"/>
</dbReference>
<evidence type="ECO:0000259" key="2">
    <source>
        <dbReference type="Pfam" id="PF03478"/>
    </source>
</evidence>
<dbReference type="Pfam" id="PF03478">
    <property type="entry name" value="Beta-prop_KIB1-4"/>
    <property type="match status" value="1"/>
</dbReference>
<dbReference type="Proteomes" id="UP000008022">
    <property type="component" value="Unassembled WGS sequence"/>
</dbReference>
<dbReference type="HOGENOM" id="CLU_032864_3_0_1"/>
<protein>
    <recommendedName>
        <fullName evidence="2">KIB1-4 beta-propeller domain-containing protein</fullName>
    </recommendedName>
</protein>
<feature type="region of interest" description="Disordered" evidence="1">
    <location>
        <begin position="352"/>
        <end position="418"/>
    </location>
</feature>
<sequence length="418" mass="45526">MEEKDNNECPSSLDPKLAPLLLFGGDDDDDATFMYSVRTRALLPRRSTTTTTWTPRREPTGGGPRHRAGCSWRRAAVRPHRARRLSYGTLSPAAGSPCLPTTTHGTLLTHSCDRMCLLSRRRPTDPGCVVVVVDFDDTVLWYCRPGDLHGVVHHYLQPGTPHHEHRDCVGWAIGNLTAIDGKFYTDFTDHVAVLEFSPEPVFTVTAVDGDHGCPAGYTRLTGNLVESNGDLHHVFFSHPIGCSRIVARVSVYKLSVATQKQRSAWVKVDSLDGRVFFVGIDSLGVGASLDAKETGLKGNCIYYWGINGKVLNVYDMKRGTTVVINPDQDRRRAPATNGGALCSGNLLPDCRSALQRPLPPHPTSRRPPSPRPSSSPRHASTTGPPHRLPITASIPSAPATQPSHMWTGVGDHRAACSS</sequence>
<evidence type="ECO:0000256" key="1">
    <source>
        <dbReference type="SAM" id="MobiDB-lite"/>
    </source>
</evidence>
<evidence type="ECO:0000313" key="3">
    <source>
        <dbReference type="EnsemblPlants" id="ORUFI09G09760.1"/>
    </source>
</evidence>
<dbReference type="Gramene" id="ORUFI09G09760.1">
    <property type="protein sequence ID" value="ORUFI09G09760.1"/>
    <property type="gene ID" value="ORUFI09G09760"/>
</dbReference>
<feature type="compositionally biased region" description="Pro residues" evidence="1">
    <location>
        <begin position="357"/>
        <end position="373"/>
    </location>
</feature>
<name>A0A0E0QQY8_ORYRU</name>